<dbReference type="CDD" id="cd00610">
    <property type="entry name" value="OAT_like"/>
    <property type="match status" value="1"/>
</dbReference>
<protein>
    <recommendedName>
        <fullName evidence="10">Patatin</fullName>
        <ecNumber evidence="10">3.1.1.-</ecNumber>
    </recommendedName>
</protein>
<dbReference type="FunFam" id="3.90.1150.10:FF:000152">
    <property type="entry name" value="Ornithine aminotransferase"/>
    <property type="match status" value="1"/>
</dbReference>
<keyword evidence="4" id="KW-0032">Aminotransferase</keyword>
<keyword evidence="14" id="KW-1185">Reference proteome</keyword>
<evidence type="ECO:0000256" key="2">
    <source>
        <dbReference type="ARBA" id="ARBA00004998"/>
    </source>
</evidence>
<evidence type="ECO:0000256" key="3">
    <source>
        <dbReference type="ARBA" id="ARBA00008954"/>
    </source>
</evidence>
<dbReference type="Gene3D" id="3.40.640.10">
    <property type="entry name" value="Type I PLP-dependent aspartate aminotransferase-like (Major domain)"/>
    <property type="match status" value="1"/>
</dbReference>
<feature type="region of interest" description="Disordered" evidence="11">
    <location>
        <begin position="1515"/>
        <end position="1549"/>
    </location>
</feature>
<dbReference type="GO" id="GO:0042802">
    <property type="term" value="F:identical protein binding"/>
    <property type="evidence" value="ECO:0007669"/>
    <property type="project" value="TreeGrafter"/>
</dbReference>
<dbReference type="SUPFAM" id="SSF53383">
    <property type="entry name" value="PLP-dependent transferases"/>
    <property type="match status" value="1"/>
</dbReference>
<dbReference type="Gene3D" id="3.30.1370.10">
    <property type="entry name" value="K Homology domain, type 1"/>
    <property type="match status" value="5"/>
</dbReference>
<dbReference type="GO" id="GO:0016042">
    <property type="term" value="P:lipid catabolic process"/>
    <property type="evidence" value="ECO:0007669"/>
    <property type="project" value="UniProtKB-KW"/>
</dbReference>
<dbReference type="InterPro" id="IPR015424">
    <property type="entry name" value="PyrdxlP-dep_Trfase"/>
</dbReference>
<dbReference type="CDD" id="cd22462">
    <property type="entry name" value="KH-I_HEN4_like_rpt5"/>
    <property type="match status" value="1"/>
</dbReference>
<evidence type="ECO:0000313" key="13">
    <source>
        <dbReference type="EnsemblPlants" id="cds.evm.model.09.1480"/>
    </source>
</evidence>
<dbReference type="InterPro" id="IPR015422">
    <property type="entry name" value="PyrdxlP-dep_Trfase_small"/>
</dbReference>
<dbReference type="SUPFAM" id="SSF54791">
    <property type="entry name" value="Eukaryotic type KH-domain (KH-domain type I)"/>
    <property type="match status" value="5"/>
</dbReference>
<dbReference type="InterPro" id="IPR036612">
    <property type="entry name" value="KH_dom_type_1_sf"/>
</dbReference>
<dbReference type="PANTHER" id="PTHR11986:SF18">
    <property type="entry name" value="ORNITHINE AMINOTRANSFERASE, MITOCHONDRIAL"/>
    <property type="match status" value="1"/>
</dbReference>
<feature type="region of interest" description="Disordered" evidence="11">
    <location>
        <begin position="431"/>
        <end position="468"/>
    </location>
</feature>
<name>A0A803QEK5_CANSA</name>
<dbReference type="GO" id="GO:0005737">
    <property type="term" value="C:cytoplasm"/>
    <property type="evidence" value="ECO:0007669"/>
    <property type="project" value="TreeGrafter"/>
</dbReference>
<dbReference type="Proteomes" id="UP000596661">
    <property type="component" value="Chromosome 9"/>
</dbReference>
<evidence type="ECO:0000256" key="11">
    <source>
        <dbReference type="SAM" id="MobiDB-lite"/>
    </source>
</evidence>
<dbReference type="Pfam" id="PF00202">
    <property type="entry name" value="Aminotran_3"/>
    <property type="match status" value="1"/>
</dbReference>
<dbReference type="PANTHER" id="PTHR11986">
    <property type="entry name" value="AMINOTRANSFERASE CLASS III"/>
    <property type="match status" value="1"/>
</dbReference>
<dbReference type="InterPro" id="IPR004087">
    <property type="entry name" value="KH_dom"/>
</dbReference>
<evidence type="ECO:0000259" key="12">
    <source>
        <dbReference type="PROSITE" id="PS51635"/>
    </source>
</evidence>
<dbReference type="PROSITE" id="PS00600">
    <property type="entry name" value="AA_TRANSFER_CLASS_3"/>
    <property type="match status" value="1"/>
</dbReference>
<evidence type="ECO:0000256" key="9">
    <source>
        <dbReference type="PROSITE-ProRule" id="PRU01161"/>
    </source>
</evidence>
<dbReference type="EnsemblPlants" id="evm.model.09.1480">
    <property type="protein sequence ID" value="cds.evm.model.09.1480"/>
    <property type="gene ID" value="evm.TU.09.1480"/>
</dbReference>
<keyword evidence="7 10" id="KW-0443">Lipid metabolism</keyword>
<dbReference type="EC" id="3.1.1.-" evidence="10"/>
<feature type="compositionally biased region" description="Basic and acidic residues" evidence="11">
    <location>
        <begin position="1515"/>
        <end position="1525"/>
    </location>
</feature>
<comment type="caution">
    <text evidence="9">Lacks conserved residue(s) required for the propagation of feature annotation.</text>
</comment>
<dbReference type="InterPro" id="IPR004088">
    <property type="entry name" value="KH_dom_type_1"/>
</dbReference>
<dbReference type="PROSITE" id="PS50084">
    <property type="entry name" value="KH_TYPE_1"/>
    <property type="match status" value="5"/>
</dbReference>
<dbReference type="Gene3D" id="3.40.1090.10">
    <property type="entry name" value="Cytosolic phospholipase A2 catalytic domain"/>
    <property type="match status" value="1"/>
</dbReference>
<comment type="cofactor">
    <cofactor evidence="1">
        <name>pyridoxal 5'-phosphate</name>
        <dbReference type="ChEBI" id="CHEBI:597326"/>
    </cofactor>
</comment>
<dbReference type="FunFam" id="3.40.640.10:FF:000011">
    <property type="entry name" value="Ornithine aminotransferase"/>
    <property type="match status" value="1"/>
</dbReference>
<organism evidence="13 14">
    <name type="scientific">Cannabis sativa</name>
    <name type="common">Hemp</name>
    <name type="synonym">Marijuana</name>
    <dbReference type="NCBI Taxonomy" id="3483"/>
    <lineage>
        <taxon>Eukaryota</taxon>
        <taxon>Viridiplantae</taxon>
        <taxon>Streptophyta</taxon>
        <taxon>Embryophyta</taxon>
        <taxon>Tracheophyta</taxon>
        <taxon>Spermatophyta</taxon>
        <taxon>Magnoliopsida</taxon>
        <taxon>eudicotyledons</taxon>
        <taxon>Gunneridae</taxon>
        <taxon>Pentapetalae</taxon>
        <taxon>rosids</taxon>
        <taxon>fabids</taxon>
        <taxon>Rosales</taxon>
        <taxon>Cannabaceae</taxon>
        <taxon>Cannabis</taxon>
    </lineage>
</organism>
<dbReference type="InterPro" id="IPR005814">
    <property type="entry name" value="Aminotrans_3"/>
</dbReference>
<evidence type="ECO:0000256" key="6">
    <source>
        <dbReference type="ARBA" id="ARBA00022898"/>
    </source>
</evidence>
<evidence type="ECO:0000256" key="8">
    <source>
        <dbReference type="PROSITE-ProRule" id="PRU00117"/>
    </source>
</evidence>
<dbReference type="InterPro" id="IPR010164">
    <property type="entry name" value="Orn_aminotrans"/>
</dbReference>
<reference evidence="13" key="2">
    <citation type="submission" date="2021-03" db="UniProtKB">
        <authorList>
            <consortium name="EnsemblPlants"/>
        </authorList>
    </citation>
    <scope>IDENTIFICATION</scope>
</reference>
<keyword evidence="10" id="KW-0442">Lipid degradation</keyword>
<feature type="region of interest" description="Disordered" evidence="11">
    <location>
        <begin position="1091"/>
        <end position="1110"/>
    </location>
</feature>
<feature type="domain" description="PNPLA" evidence="12">
    <location>
        <begin position="42"/>
        <end position="281"/>
    </location>
</feature>
<dbReference type="EMBL" id="UZAU01000772">
    <property type="status" value="NOT_ANNOTATED_CDS"/>
    <property type="molecule type" value="Genomic_DNA"/>
</dbReference>
<dbReference type="InterPro" id="IPR016035">
    <property type="entry name" value="Acyl_Trfase/lysoPLipase"/>
</dbReference>
<dbReference type="InterPro" id="IPR015421">
    <property type="entry name" value="PyrdxlP-dep_Trfase_major"/>
</dbReference>
<comment type="domain">
    <text evidence="10">The nitrogen atoms of the two glycine residues in the GGXR motif define the oxyanion hole, and stabilize the oxyanion that forms during the nucleophilic attack by the catalytic serine during substrate cleavage.</text>
</comment>
<evidence type="ECO:0000256" key="1">
    <source>
        <dbReference type="ARBA" id="ARBA00001933"/>
    </source>
</evidence>
<dbReference type="SUPFAM" id="SSF52151">
    <property type="entry name" value="FabD/lysophospholipase-like"/>
    <property type="match status" value="1"/>
</dbReference>
<dbReference type="NCBIfam" id="TIGR01885">
    <property type="entry name" value="Orn_aminotrans"/>
    <property type="match status" value="1"/>
</dbReference>
<sequence>MFGVGVRIRGLSMVFQFGSEQGSGQESVSVGQGFGLRVGANLVKVRAKGQGLGLGQGLEAEVHGLEDLIRGLGLSGRGSGLGSCLKSRSSRWSRVLVRVCVGSKFMGQVRVRDLRRGFGLRSVVQPRSHESSYKSSYPNNNNGVAVEMHLKHSENSHEMNLKISNKASDNDDNKSSLGSPTYDGNYLHELLRKVLMEKRLSNTLTKMVILTYDIYKLLPVVFSSFEVNNGNEELDAKLADICISTSAAPTYFPAYKFSNKNVEFNMIDGGVAANNPTMAAITEVVKSRAKKIDIERRKGKRKREEHNRDLVDSPPHLLVLSLGTGAAKNVGKYDVDTVNNWSVVNWINDPIWNLFGNPDRPILEILLDANADMVDHYTTMFFNSSHNQENFLRIQDSTLPKELAAMDNASPENMDKLEQYAKDMLKKPESKASNFAVMGESGKRGRSQRDHYESENKNQRRRGNEKDERGNDELIVYRILCPDGVIGSVIGKSGKVINSIRQESRAKIKVVDPFPGSHYRVLTIYSYVKEKEDVELEDEFNERRPLCAAQDALLRVQAAIANAVSSVGDSEKKRRDRDKDKDKEECQVLVPASQSANIIGKAGATIKKLRSKTRTSIKVNPKDGTDPAHSCAMEFDNFVQITGESDAVRKALFAISAIMYKFPPKEDIPLETNVPEAPPSIIIPSDVPIYPPSGLYPSADSILPSRQIPSILGATHLQDIQGYADTGNTWSLYSSALPVVPSYSAATRSEELTIRVLCPSDKIGRVIGKGGGTIKSIRQASGARVEVDDTKDDRHECIITITSTESEDDMKSMAVEAVLLLQGKVNDEDDDTANMRLLVPSKVIGCIIGKSGSIINEIRKRTKAEVRISKSEKPRCADINDELVEMSGEVGNVKDALVQIVLRLRDDVLKDRNTARNPSSGNEALYSSGTSLSMSSMLPSVPPVAPLSSYDQRTESGSGLGLISSSGLYGYGSLPMGENGYGGSMSSYSSKMYGGLTPPSTLEMLIPASAVGKVMGRGGANLANIKKISGAAVEISESKSSRGDRIALISGTADQKHTAESLIQAFMIKRVVEIASLPGQENKLSFTATRNFTGLPKPNPSSSSSSQDLINSEQEFSAHNYHPIPVVFSQAKGSCIWDPEGKRYLDFLSAYSAVNQGHCHPKIMKALQEQAERLTLSSRAFYNDKFPIFAERLTDMFGYDMVLPMNTGAEGVETALKLARKWGYEKKKIPNDKAIIVSCCGCFHGRTLGVISMSCDNEATRGFGPLLPGHLKVDFGDLEALEKAFKENGDHIAGFLFEPIQGEAGVVIPPDGYLKSVRELCSKYNILMIADEIQSGLARSGKLLACDWEEVRPDVVILGKALGGGVIPVSAVLADKDVMLCIRPGEHGSTFGGNPLASAIAIASLDVIKDEKLSERSAQLGQELMKKLLKIQQKFPDYIKKVRGRGLFSAMELNSKNLHPVSAYDICLKLKERGVLAKPTHDTIIRLTPPLTISLDELQEGLNALHDVLKLDLPDMKKTKPKPKDTSSNASSNTCDRCGRDLYASQDKE</sequence>
<dbReference type="CDD" id="cd22459">
    <property type="entry name" value="KH-I_PEPPER_rpt1_like"/>
    <property type="match status" value="2"/>
</dbReference>
<dbReference type="GO" id="GO:0016787">
    <property type="term" value="F:hydrolase activity"/>
    <property type="evidence" value="ECO:0007669"/>
    <property type="project" value="UniProtKB-KW"/>
</dbReference>
<dbReference type="Pfam" id="PF00013">
    <property type="entry name" value="KH_1"/>
    <property type="match status" value="5"/>
</dbReference>
<dbReference type="PROSITE" id="PS51635">
    <property type="entry name" value="PNPLA"/>
    <property type="match status" value="1"/>
</dbReference>
<dbReference type="SMART" id="SM00322">
    <property type="entry name" value="KH"/>
    <property type="match status" value="5"/>
</dbReference>
<accession>A0A803QEK5</accession>
<evidence type="ECO:0000313" key="14">
    <source>
        <dbReference type="Proteomes" id="UP000596661"/>
    </source>
</evidence>
<dbReference type="InterPro" id="IPR049704">
    <property type="entry name" value="Aminotrans_3_PPA_site"/>
</dbReference>
<dbReference type="InterPro" id="IPR002641">
    <property type="entry name" value="PNPLA_dom"/>
</dbReference>
<dbReference type="GO" id="GO:0003723">
    <property type="term" value="F:RNA binding"/>
    <property type="evidence" value="ECO:0007669"/>
    <property type="project" value="UniProtKB-UniRule"/>
</dbReference>
<comment type="pathway">
    <text evidence="2">Amino-acid biosynthesis; L-proline biosynthesis; L-glutamate 5-semialdehyde from L-ornithine: step 1/1.</text>
</comment>
<proteinExistence type="inferred from homology"/>
<evidence type="ECO:0000256" key="4">
    <source>
        <dbReference type="ARBA" id="ARBA00022576"/>
    </source>
</evidence>
<feature type="compositionally biased region" description="Basic and acidic residues" evidence="11">
    <location>
        <begin position="441"/>
        <end position="468"/>
    </location>
</feature>
<dbReference type="Gramene" id="evm.model.09.1480">
    <property type="protein sequence ID" value="cds.evm.model.09.1480"/>
    <property type="gene ID" value="evm.TU.09.1480"/>
</dbReference>
<keyword evidence="8" id="KW-0694">RNA-binding</keyword>
<comment type="function">
    <text evidence="10">Lipolytic acyl hydrolase (LAH).</text>
</comment>
<dbReference type="Pfam" id="PF01734">
    <property type="entry name" value="Patatin"/>
    <property type="match status" value="1"/>
</dbReference>
<evidence type="ECO:0000256" key="5">
    <source>
        <dbReference type="ARBA" id="ARBA00022679"/>
    </source>
</evidence>
<evidence type="ECO:0000256" key="10">
    <source>
        <dbReference type="RuleBase" id="RU361262"/>
    </source>
</evidence>
<keyword evidence="5" id="KW-0808">Transferase</keyword>
<reference evidence="13" key="1">
    <citation type="submission" date="2018-11" db="EMBL/GenBank/DDBJ databases">
        <authorList>
            <person name="Grassa J C."/>
        </authorList>
    </citation>
    <scope>NUCLEOTIDE SEQUENCE [LARGE SCALE GENOMIC DNA]</scope>
</reference>
<dbReference type="Gene3D" id="3.90.1150.10">
    <property type="entry name" value="Aspartate Aminotransferase, domain 1"/>
    <property type="match status" value="1"/>
</dbReference>
<dbReference type="GO" id="GO:0010121">
    <property type="term" value="P:L-arginine catabolic process to proline via ornithine"/>
    <property type="evidence" value="ECO:0007669"/>
    <property type="project" value="TreeGrafter"/>
</dbReference>
<evidence type="ECO:0000256" key="7">
    <source>
        <dbReference type="ARBA" id="ARBA00023098"/>
    </source>
</evidence>
<comment type="similarity">
    <text evidence="3">Belongs to the class-III pyridoxal-phosphate-dependent aminotransferase family.</text>
</comment>
<comment type="similarity">
    <text evidence="10">Belongs to the patatin family.</text>
</comment>
<dbReference type="GO" id="GO:0030170">
    <property type="term" value="F:pyridoxal phosphate binding"/>
    <property type="evidence" value="ECO:0007669"/>
    <property type="project" value="InterPro"/>
</dbReference>
<dbReference type="GO" id="GO:0019544">
    <property type="term" value="P:L-arginine catabolic process to L-glutamate"/>
    <property type="evidence" value="ECO:0007669"/>
    <property type="project" value="TreeGrafter"/>
</dbReference>
<feature type="short sequence motif" description="DGA/G" evidence="9">
    <location>
        <begin position="268"/>
        <end position="270"/>
    </location>
</feature>
<dbReference type="UniPathway" id="UPA00098">
    <property type="reaction ID" value="UER00358"/>
</dbReference>
<dbReference type="InterPro" id="IPR050103">
    <property type="entry name" value="Class-III_PLP-dep_AT"/>
</dbReference>
<dbReference type="CDD" id="cd22460">
    <property type="entry name" value="KH-I_PEPPER_rpt2_like"/>
    <property type="match status" value="1"/>
</dbReference>
<keyword evidence="10" id="KW-0378">Hydrolase</keyword>
<dbReference type="GO" id="GO:0004587">
    <property type="term" value="F:ornithine aminotransferase activity"/>
    <property type="evidence" value="ECO:0007669"/>
    <property type="project" value="InterPro"/>
</dbReference>
<keyword evidence="6" id="KW-0663">Pyridoxal phosphate</keyword>
<dbReference type="GO" id="GO:0055129">
    <property type="term" value="P:L-proline biosynthetic process"/>
    <property type="evidence" value="ECO:0007669"/>
    <property type="project" value="UniProtKB-UniPathway"/>
</dbReference>